<dbReference type="InterPro" id="IPR051906">
    <property type="entry name" value="TolC-like"/>
</dbReference>
<feature type="chain" id="PRO_5046040010" evidence="9">
    <location>
        <begin position="25"/>
        <end position="437"/>
    </location>
</feature>
<keyword evidence="11" id="KW-1185">Reference proteome</keyword>
<evidence type="ECO:0000256" key="2">
    <source>
        <dbReference type="ARBA" id="ARBA00007613"/>
    </source>
</evidence>
<evidence type="ECO:0000313" key="10">
    <source>
        <dbReference type="EMBL" id="MDV2079925.1"/>
    </source>
</evidence>
<evidence type="ECO:0000256" key="1">
    <source>
        <dbReference type="ARBA" id="ARBA00004442"/>
    </source>
</evidence>
<name>A0ABU3W0Q4_9GAMM</name>
<protein>
    <submittedName>
        <fullName evidence="10">TolC family outer membrane protein</fullName>
    </submittedName>
</protein>
<evidence type="ECO:0000256" key="7">
    <source>
        <dbReference type="ARBA" id="ARBA00023237"/>
    </source>
</evidence>
<keyword evidence="4" id="KW-1134">Transmembrane beta strand</keyword>
<organism evidence="10 11">
    <name type="scientific">Marinobacter xestospongiae</name>
    <dbReference type="NCBI Taxonomy" id="994319"/>
    <lineage>
        <taxon>Bacteria</taxon>
        <taxon>Pseudomonadati</taxon>
        <taxon>Pseudomonadota</taxon>
        <taxon>Gammaproteobacteria</taxon>
        <taxon>Pseudomonadales</taxon>
        <taxon>Marinobacteraceae</taxon>
        <taxon>Marinobacter</taxon>
    </lineage>
</organism>
<accession>A0ABU3W0Q4</accession>
<keyword evidence="7" id="KW-0998">Cell outer membrane</keyword>
<comment type="subcellular location">
    <subcellularLocation>
        <location evidence="1">Cell outer membrane</location>
    </subcellularLocation>
</comment>
<keyword evidence="8" id="KW-0175">Coiled coil</keyword>
<dbReference type="PANTHER" id="PTHR30026:SF20">
    <property type="entry name" value="OUTER MEMBRANE PROTEIN TOLC"/>
    <property type="match status" value="1"/>
</dbReference>
<dbReference type="EMBL" id="JAWIIJ010000010">
    <property type="protein sequence ID" value="MDV2079925.1"/>
    <property type="molecule type" value="Genomic_DNA"/>
</dbReference>
<feature type="signal peptide" evidence="9">
    <location>
        <begin position="1"/>
        <end position="24"/>
    </location>
</feature>
<proteinExistence type="inferred from homology"/>
<evidence type="ECO:0000256" key="6">
    <source>
        <dbReference type="ARBA" id="ARBA00023136"/>
    </source>
</evidence>
<keyword evidence="3" id="KW-0813">Transport</keyword>
<dbReference type="PANTHER" id="PTHR30026">
    <property type="entry name" value="OUTER MEMBRANE PROTEIN TOLC"/>
    <property type="match status" value="1"/>
</dbReference>
<sequence>MFKNAVQRSLLCLGLAAAPGMGVAQGVITLPQAYESALLNNYQLRSEQASLSAEGEATREAWSGVLPQVTATASYGESRFTRDFDLNKSVTDTDEHTRYEVSLSQVIYSHKSFNNISRASAGEDRTRAQFNLSVVNTGFDAVKAYLAAASIKRETSVLEQELESHRRRLLQMQKKQERGFATRADVLDAQTSVDQTVAELAGLRTELLAARQQFVAVTGLDLSESSLAPVDESKWQQVPDLLKTDWLEVALKNSGDLKVARADVQFNEETQDYERAGHFPELYLNARYTENDTFATNLREETRVELQFRLPIYKGGATSARSRQAAYRKEASILALQHQEQLVRVEITRLVEGLQGSHEQINALKTARTSAGQSLEAAERGFEGGVRSLTDLLEARNRLSRTERDLVREVYRNLRMQFELKQIAGVLSEEDLQGLTL</sequence>
<gene>
    <name evidence="10" type="ORF">RYS15_14645</name>
</gene>
<evidence type="ECO:0000256" key="9">
    <source>
        <dbReference type="SAM" id="SignalP"/>
    </source>
</evidence>
<evidence type="ECO:0000256" key="3">
    <source>
        <dbReference type="ARBA" id="ARBA00022448"/>
    </source>
</evidence>
<dbReference type="InterPro" id="IPR010130">
    <property type="entry name" value="T1SS_OMP_TolC"/>
</dbReference>
<dbReference type="Gene3D" id="1.20.1600.10">
    <property type="entry name" value="Outer membrane efflux proteins (OEP)"/>
    <property type="match status" value="1"/>
</dbReference>
<evidence type="ECO:0000313" key="11">
    <source>
        <dbReference type="Proteomes" id="UP001269819"/>
    </source>
</evidence>
<feature type="coiled-coil region" evidence="8">
    <location>
        <begin position="148"/>
        <end position="213"/>
    </location>
</feature>
<dbReference type="RefSeq" id="WP_316974402.1">
    <property type="nucleotide sequence ID" value="NZ_JAWIIJ010000010.1"/>
</dbReference>
<keyword evidence="6" id="KW-0472">Membrane</keyword>
<evidence type="ECO:0000256" key="4">
    <source>
        <dbReference type="ARBA" id="ARBA00022452"/>
    </source>
</evidence>
<dbReference type="SUPFAM" id="SSF56954">
    <property type="entry name" value="Outer membrane efflux proteins (OEP)"/>
    <property type="match status" value="1"/>
</dbReference>
<evidence type="ECO:0000256" key="8">
    <source>
        <dbReference type="SAM" id="Coils"/>
    </source>
</evidence>
<keyword evidence="5" id="KW-0812">Transmembrane</keyword>
<dbReference type="Pfam" id="PF02321">
    <property type="entry name" value="OEP"/>
    <property type="match status" value="2"/>
</dbReference>
<dbReference type="NCBIfam" id="TIGR01844">
    <property type="entry name" value="type_I_sec_TolC"/>
    <property type="match status" value="1"/>
</dbReference>
<dbReference type="InterPro" id="IPR003423">
    <property type="entry name" value="OMP_efflux"/>
</dbReference>
<reference evidence="10 11" key="1">
    <citation type="submission" date="2023-10" db="EMBL/GenBank/DDBJ databases">
        <title>Characteristics and mechanism of a salt-tolerant marine origin heterotrophic nitrifying- aerobic denitrifying bacteria Marinobacter xestospongiae HN1.</title>
        <authorList>
            <person name="Qi R."/>
        </authorList>
    </citation>
    <scope>NUCLEOTIDE SEQUENCE [LARGE SCALE GENOMIC DNA]</scope>
    <source>
        <strain evidence="10 11">HN1</strain>
    </source>
</reference>
<keyword evidence="9" id="KW-0732">Signal</keyword>
<comment type="similarity">
    <text evidence="2">Belongs to the outer membrane factor (OMF) (TC 1.B.17) family.</text>
</comment>
<comment type="caution">
    <text evidence="10">The sequence shown here is derived from an EMBL/GenBank/DDBJ whole genome shotgun (WGS) entry which is preliminary data.</text>
</comment>
<evidence type="ECO:0000256" key="5">
    <source>
        <dbReference type="ARBA" id="ARBA00022692"/>
    </source>
</evidence>
<dbReference type="Proteomes" id="UP001269819">
    <property type="component" value="Unassembled WGS sequence"/>
</dbReference>